<keyword evidence="4" id="KW-0413">Isomerase</keyword>
<dbReference type="Pfam" id="PF10397">
    <property type="entry name" value="ADSL_C"/>
    <property type="match status" value="1"/>
</dbReference>
<dbReference type="Gene3D" id="1.20.200.10">
    <property type="entry name" value="Fumarase/aspartase (Central domain)"/>
    <property type="match status" value="1"/>
</dbReference>
<dbReference type="Pfam" id="PF00206">
    <property type="entry name" value="Lyase_1"/>
    <property type="match status" value="1"/>
</dbReference>
<evidence type="ECO:0000313" key="4">
    <source>
        <dbReference type="EMBL" id="ATL67896.1"/>
    </source>
</evidence>
<dbReference type="InterPro" id="IPR008948">
    <property type="entry name" value="L-Aspartase-like"/>
</dbReference>
<evidence type="ECO:0000313" key="5">
    <source>
        <dbReference type="Proteomes" id="UP000221961"/>
    </source>
</evidence>
<dbReference type="AlphaFoldDB" id="A0A291RJY4"/>
<dbReference type="PROSITE" id="PS00163">
    <property type="entry name" value="FUMARATE_LYASES"/>
    <property type="match status" value="1"/>
</dbReference>
<proteinExistence type="inferred from homology"/>
<dbReference type="NCBIfam" id="TIGR02426">
    <property type="entry name" value="protocat_pcaB"/>
    <property type="match status" value="1"/>
</dbReference>
<organism evidence="4 5">
    <name type="scientific">Nocardia terpenica</name>
    <dbReference type="NCBI Taxonomy" id="455432"/>
    <lineage>
        <taxon>Bacteria</taxon>
        <taxon>Bacillati</taxon>
        <taxon>Actinomycetota</taxon>
        <taxon>Actinomycetes</taxon>
        <taxon>Mycobacteriales</taxon>
        <taxon>Nocardiaceae</taxon>
        <taxon>Nocardia</taxon>
    </lineage>
</organism>
<comment type="similarity">
    <text evidence="2">Belongs to the class-II fumarase/aspartase family.</text>
</comment>
<dbReference type="Proteomes" id="UP000221961">
    <property type="component" value="Chromosome"/>
</dbReference>
<dbReference type="RefSeq" id="WP_098695001.1">
    <property type="nucleotide sequence ID" value="NZ_CP023778.1"/>
</dbReference>
<dbReference type="PANTHER" id="PTHR43172:SF2">
    <property type="entry name" value="ADENYLOSUCCINATE LYASE C-TERMINAL DOMAIN-CONTAINING PROTEIN"/>
    <property type="match status" value="1"/>
</dbReference>
<protein>
    <submittedName>
        <fullName evidence="4">3-carboxy-cis,cis-muconate cycloisomerase</fullName>
    </submittedName>
</protein>
<keyword evidence="1" id="KW-0456">Lyase</keyword>
<evidence type="ECO:0000259" key="3">
    <source>
        <dbReference type="SMART" id="SM00998"/>
    </source>
</evidence>
<dbReference type="PANTHER" id="PTHR43172">
    <property type="entry name" value="ADENYLOSUCCINATE LYASE"/>
    <property type="match status" value="1"/>
</dbReference>
<dbReference type="SMART" id="SM00998">
    <property type="entry name" value="ADSL_C"/>
    <property type="match status" value="1"/>
</dbReference>
<dbReference type="InterPro" id="IPR000362">
    <property type="entry name" value="Fumarate_lyase_fam"/>
</dbReference>
<evidence type="ECO:0000256" key="1">
    <source>
        <dbReference type="ARBA" id="ARBA00023239"/>
    </source>
</evidence>
<reference evidence="4 5" key="1">
    <citation type="submission" date="2017-10" db="EMBL/GenBank/DDBJ databases">
        <title>Comparative genomics between pathogenic Norcardia.</title>
        <authorList>
            <person name="Zeng L."/>
        </authorList>
    </citation>
    <scope>NUCLEOTIDE SEQUENCE [LARGE SCALE GENOMIC DNA]</scope>
    <source>
        <strain evidence="4 5">NC_YFY_NT001</strain>
    </source>
</reference>
<gene>
    <name evidence="4" type="primary">pcaB</name>
    <name evidence="4" type="ORF">CRH09_18560</name>
</gene>
<dbReference type="CDD" id="cd01597">
    <property type="entry name" value="pCLME"/>
    <property type="match status" value="1"/>
</dbReference>
<sequence length="450" mass="46510">MSDGLFDGVLAAGPVAERVSGAAWLQAMLDFEGALALASADAGVIPDAAAAAIVRCCRAEDYDVTAIGARAVDIGNPAGPLVRALTARVEPEAAAYVHLGATSQDVSDTAAMLVTARAFDVLDGELRSCATILAGLADEYADTVMAGRSLLQQAPPVTFGLTAAGWLGGIVAARTRLDQIRRDRLAVQFGGAVGTLAALGDSGIPVLGGIARRLGLAEPVLPWHTERSRIAEVAGVLGQTCGAVAKIARDLTLLAQTEVAEVYEQGPAGTGGSSTMPHKRNPVAAVLAAGAAGQAPGLVAALLGASAHEYQRAAGAWHAEWRPLSELLRTAGSAVYWLRTSLERLRVDPDRMRANLDLTGGLLLAENVAIGLVSASRAAVSRQEASDIVGDCCRRAMAEGGDLIDLLAGDVVIGKYLGRTRLAELLDPAQYLGSTGAFVRRALREWEGRS</sequence>
<dbReference type="SUPFAM" id="SSF48557">
    <property type="entry name" value="L-aspartase-like"/>
    <property type="match status" value="1"/>
</dbReference>
<feature type="domain" description="Adenylosuccinate lyase C-terminal" evidence="3">
    <location>
        <begin position="360"/>
        <end position="443"/>
    </location>
</feature>
<dbReference type="InterPro" id="IPR022761">
    <property type="entry name" value="Fumarate_lyase_N"/>
</dbReference>
<dbReference type="PRINTS" id="PR00149">
    <property type="entry name" value="FUMRATELYASE"/>
</dbReference>
<dbReference type="InterPro" id="IPR012789">
    <property type="entry name" value="Protocat_PcaB-like"/>
</dbReference>
<dbReference type="InterPro" id="IPR020557">
    <property type="entry name" value="Fumarate_lyase_CS"/>
</dbReference>
<accession>A0A291RJY4</accession>
<dbReference type="GO" id="GO:0016829">
    <property type="term" value="F:lyase activity"/>
    <property type="evidence" value="ECO:0007669"/>
    <property type="project" value="UniProtKB-KW"/>
</dbReference>
<dbReference type="KEGG" id="ntp:CRH09_18560"/>
<dbReference type="GO" id="GO:0019619">
    <property type="term" value="P:3,4-dihydroxybenzoate catabolic process"/>
    <property type="evidence" value="ECO:0007669"/>
    <property type="project" value="InterPro"/>
</dbReference>
<dbReference type="InterPro" id="IPR019468">
    <property type="entry name" value="AdenyloSucc_lyase_C"/>
</dbReference>
<dbReference type="GO" id="GO:0016853">
    <property type="term" value="F:isomerase activity"/>
    <property type="evidence" value="ECO:0007669"/>
    <property type="project" value="UniProtKB-KW"/>
</dbReference>
<evidence type="ECO:0000256" key="2">
    <source>
        <dbReference type="ARBA" id="ARBA00034772"/>
    </source>
</evidence>
<dbReference type="EMBL" id="CP023778">
    <property type="protein sequence ID" value="ATL67896.1"/>
    <property type="molecule type" value="Genomic_DNA"/>
</dbReference>
<name>A0A291RJY4_9NOCA</name>
<dbReference type="PRINTS" id="PR00145">
    <property type="entry name" value="ARGSUCLYASE"/>
</dbReference>
<dbReference type="Gene3D" id="1.10.40.30">
    <property type="entry name" value="Fumarase/aspartase (C-terminal domain)"/>
    <property type="match status" value="1"/>
</dbReference>
<dbReference type="GeneID" id="88359373"/>